<dbReference type="InterPro" id="IPR051212">
    <property type="entry name" value="Type-I_RE_S_subunit"/>
</dbReference>
<dbReference type="InterPro" id="IPR044946">
    <property type="entry name" value="Restrct_endonuc_typeI_TRD_sf"/>
</dbReference>
<dbReference type="GO" id="GO:0004519">
    <property type="term" value="F:endonuclease activity"/>
    <property type="evidence" value="ECO:0007669"/>
    <property type="project" value="UniProtKB-KW"/>
</dbReference>
<evidence type="ECO:0000259" key="4">
    <source>
        <dbReference type="Pfam" id="PF01420"/>
    </source>
</evidence>
<keyword evidence="3" id="KW-0238">DNA-binding</keyword>
<evidence type="ECO:0000256" key="3">
    <source>
        <dbReference type="ARBA" id="ARBA00023125"/>
    </source>
</evidence>
<proteinExistence type="inferred from homology"/>
<dbReference type="Proteomes" id="UP000324383">
    <property type="component" value="Unassembled WGS sequence"/>
</dbReference>
<feature type="domain" description="Type I restriction modification DNA specificity" evidence="4">
    <location>
        <begin position="269"/>
        <end position="445"/>
    </location>
</feature>
<comment type="similarity">
    <text evidence="1">Belongs to the type-I restriction system S methylase family.</text>
</comment>
<keyword evidence="6" id="KW-1185">Reference proteome</keyword>
<dbReference type="CDD" id="cd17260">
    <property type="entry name" value="RMtype1_S_EcoEI-TRD1-CR1_like"/>
    <property type="match status" value="1"/>
</dbReference>
<dbReference type="GO" id="GO:0003677">
    <property type="term" value="F:DNA binding"/>
    <property type="evidence" value="ECO:0007669"/>
    <property type="project" value="UniProtKB-KW"/>
</dbReference>
<feature type="domain" description="Type I restriction modification DNA specificity" evidence="4">
    <location>
        <begin position="79"/>
        <end position="212"/>
    </location>
</feature>
<name>A0A5D3FW22_9BACE</name>
<evidence type="ECO:0000313" key="5">
    <source>
        <dbReference type="EMBL" id="TYK33080.1"/>
    </source>
</evidence>
<dbReference type="PANTHER" id="PTHR43140:SF1">
    <property type="entry name" value="TYPE I RESTRICTION ENZYME ECOKI SPECIFICITY SUBUNIT"/>
    <property type="match status" value="1"/>
</dbReference>
<dbReference type="Pfam" id="PF01420">
    <property type="entry name" value="Methylase_S"/>
    <property type="match status" value="2"/>
</dbReference>
<accession>A0A5D3FW22</accession>
<evidence type="ECO:0000256" key="2">
    <source>
        <dbReference type="ARBA" id="ARBA00022747"/>
    </source>
</evidence>
<keyword evidence="5" id="KW-0255">Endonuclease</keyword>
<gene>
    <name evidence="5" type="ORF">FNJ60_09570</name>
</gene>
<dbReference type="PANTHER" id="PTHR43140">
    <property type="entry name" value="TYPE-1 RESTRICTION ENZYME ECOKI SPECIFICITY PROTEIN"/>
    <property type="match status" value="1"/>
</dbReference>
<dbReference type="GO" id="GO:0009307">
    <property type="term" value="P:DNA restriction-modification system"/>
    <property type="evidence" value="ECO:0007669"/>
    <property type="project" value="UniProtKB-KW"/>
</dbReference>
<dbReference type="AlphaFoldDB" id="A0A5D3FW22"/>
<reference evidence="5 6" key="1">
    <citation type="submission" date="2019-07" db="EMBL/GenBank/DDBJ databases">
        <title>Draft Genome Sequences of Bacteroides pyogenes Strains Isolated from the Uterus Holstein Dairy Cows with Metritis.</title>
        <authorList>
            <person name="Cunha F."/>
            <person name="Galvao K.N."/>
            <person name="Jeon S.J."/>
            <person name="Jeong K.C."/>
        </authorList>
    </citation>
    <scope>NUCLEOTIDE SEQUENCE [LARGE SCALE GENOMIC DNA]</scope>
    <source>
        <strain evidence="5 6">KG-31</strain>
    </source>
</reference>
<organism evidence="5 6">
    <name type="scientific">Bacteroides pyogenes</name>
    <dbReference type="NCBI Taxonomy" id="310300"/>
    <lineage>
        <taxon>Bacteria</taxon>
        <taxon>Pseudomonadati</taxon>
        <taxon>Bacteroidota</taxon>
        <taxon>Bacteroidia</taxon>
        <taxon>Bacteroidales</taxon>
        <taxon>Bacteroidaceae</taxon>
        <taxon>Bacteroides</taxon>
    </lineage>
</organism>
<dbReference type="Gene3D" id="3.90.220.20">
    <property type="entry name" value="DNA methylase specificity domains"/>
    <property type="match status" value="2"/>
</dbReference>
<dbReference type="InterPro" id="IPR000055">
    <property type="entry name" value="Restrct_endonuc_typeI_TRD"/>
</dbReference>
<comment type="caution">
    <text evidence="5">The sequence shown here is derived from an EMBL/GenBank/DDBJ whole genome shotgun (WGS) entry which is preliminary data.</text>
</comment>
<evidence type="ECO:0000313" key="6">
    <source>
        <dbReference type="Proteomes" id="UP000324383"/>
    </source>
</evidence>
<sequence length="462" mass="53131">MGDERFECLIRTLRLRRGFFLSLTISDTPHYQNVPFEIPDNWVSVPVSELFYLNPKSEIADNIHIGFIPMACVDDGFSGNHYFEKRIWKEVKKGYCHFQNGDIGIAKISPCFENLKSTIFQGLPNNCGAGTTELVILRPINIYAKFYLYLFKSQWYIDEGTKYFKGVVGQQRVHKGIFTDLHIPLPPLVEQQRIVTEIEKWFALIDQIEQGKVNLQTTIKQIKSKILDLAIHGKLVPQDPNDEPSIELLQRINPDFTPCDNGHYPFDVPNEWKWCKMNDLCSFLSRGKSPKYSEDDKTYPVFAQKCNLKEGGISLEQAKFLDPSTINKWDSKYKLQTGDVLVNSTGTGTVGRTRLFDESCLGKYPFVVPDSHVSVVRTYEEINSEYVFAYMSSQLIQQYIEDNLAGSTNQKELYIGVLENLYFPLPPIKEQQRIVQKIEKLFSILDNIQNAFRSVFVYTSKG</sequence>
<evidence type="ECO:0000256" key="1">
    <source>
        <dbReference type="ARBA" id="ARBA00010923"/>
    </source>
</evidence>
<protein>
    <submittedName>
        <fullName evidence="5">Restriction endonuclease subunit S</fullName>
    </submittedName>
</protein>
<dbReference type="SUPFAM" id="SSF116734">
    <property type="entry name" value="DNA methylase specificity domain"/>
    <property type="match status" value="2"/>
</dbReference>
<dbReference type="EMBL" id="VKLW01000020">
    <property type="protein sequence ID" value="TYK33080.1"/>
    <property type="molecule type" value="Genomic_DNA"/>
</dbReference>
<keyword evidence="5" id="KW-0540">Nuclease</keyword>
<keyword evidence="2" id="KW-0680">Restriction system</keyword>
<keyword evidence="5" id="KW-0378">Hydrolase</keyword>